<feature type="region of interest" description="Disordered" evidence="1">
    <location>
        <begin position="1"/>
        <end position="171"/>
    </location>
</feature>
<evidence type="ECO:0000313" key="3">
    <source>
        <dbReference type="Proteomes" id="UP000756346"/>
    </source>
</evidence>
<accession>A0A9P8Y9Y5</accession>
<dbReference type="Proteomes" id="UP000756346">
    <property type="component" value="Unassembled WGS sequence"/>
</dbReference>
<organism evidence="2 3">
    <name type="scientific">Microdochium trichocladiopsis</name>
    <dbReference type="NCBI Taxonomy" id="1682393"/>
    <lineage>
        <taxon>Eukaryota</taxon>
        <taxon>Fungi</taxon>
        <taxon>Dikarya</taxon>
        <taxon>Ascomycota</taxon>
        <taxon>Pezizomycotina</taxon>
        <taxon>Sordariomycetes</taxon>
        <taxon>Xylariomycetidae</taxon>
        <taxon>Xylariales</taxon>
        <taxon>Microdochiaceae</taxon>
        <taxon>Microdochium</taxon>
    </lineage>
</organism>
<sequence length="171" mass="18789">MDPSGPSQPSQRTAYETEGNPAETNPGEQRRAAQKDDFQQQHRRDDFLTEDRKPGTKQHSSTEDAVPSSLGFGERGARVRGEETKGRSEEDVGRHRELEGEQMRAPGEGDVADAVERKPGAGPKEPDFASDLDRKKQEQAGLREEMKAARQSGMISDEAGIGRGTESLRDV</sequence>
<comment type="caution">
    <text evidence="2">The sequence shown here is derived from an EMBL/GenBank/DDBJ whole genome shotgun (WGS) entry which is preliminary data.</text>
</comment>
<dbReference type="EMBL" id="JAGTJQ010000005">
    <property type="protein sequence ID" value="KAH7031656.1"/>
    <property type="molecule type" value="Genomic_DNA"/>
</dbReference>
<dbReference type="RefSeq" id="XP_046013336.1">
    <property type="nucleotide sequence ID" value="XM_046154094.1"/>
</dbReference>
<proteinExistence type="predicted"/>
<feature type="compositionally biased region" description="Basic and acidic residues" evidence="1">
    <location>
        <begin position="28"/>
        <end position="54"/>
    </location>
</feature>
<dbReference type="OrthoDB" id="3438962at2759"/>
<dbReference type="AlphaFoldDB" id="A0A9P8Y9Y5"/>
<protein>
    <submittedName>
        <fullName evidence="2">Uncharacterized protein</fullName>
    </submittedName>
</protein>
<reference evidence="2" key="1">
    <citation type="journal article" date="2021" name="Nat. Commun.">
        <title>Genetic determinants of endophytism in the Arabidopsis root mycobiome.</title>
        <authorList>
            <person name="Mesny F."/>
            <person name="Miyauchi S."/>
            <person name="Thiergart T."/>
            <person name="Pickel B."/>
            <person name="Atanasova L."/>
            <person name="Karlsson M."/>
            <person name="Huettel B."/>
            <person name="Barry K.W."/>
            <person name="Haridas S."/>
            <person name="Chen C."/>
            <person name="Bauer D."/>
            <person name="Andreopoulos W."/>
            <person name="Pangilinan J."/>
            <person name="LaButti K."/>
            <person name="Riley R."/>
            <person name="Lipzen A."/>
            <person name="Clum A."/>
            <person name="Drula E."/>
            <person name="Henrissat B."/>
            <person name="Kohler A."/>
            <person name="Grigoriev I.V."/>
            <person name="Martin F.M."/>
            <person name="Hacquard S."/>
        </authorList>
    </citation>
    <scope>NUCLEOTIDE SEQUENCE</scope>
    <source>
        <strain evidence="2">MPI-CAGE-CH-0230</strain>
    </source>
</reference>
<feature type="compositionally biased region" description="Basic and acidic residues" evidence="1">
    <location>
        <begin position="75"/>
        <end position="102"/>
    </location>
</feature>
<evidence type="ECO:0000313" key="2">
    <source>
        <dbReference type="EMBL" id="KAH7031656.1"/>
    </source>
</evidence>
<feature type="compositionally biased region" description="Basic and acidic residues" evidence="1">
    <location>
        <begin position="114"/>
        <end position="148"/>
    </location>
</feature>
<feature type="compositionally biased region" description="Polar residues" evidence="1">
    <location>
        <begin position="1"/>
        <end position="14"/>
    </location>
</feature>
<gene>
    <name evidence="2" type="ORF">B0I36DRAFT_324381</name>
</gene>
<name>A0A9P8Y9Y5_9PEZI</name>
<keyword evidence="3" id="KW-1185">Reference proteome</keyword>
<dbReference type="GeneID" id="70183640"/>
<evidence type="ECO:0000256" key="1">
    <source>
        <dbReference type="SAM" id="MobiDB-lite"/>
    </source>
</evidence>